<dbReference type="Pfam" id="PF00672">
    <property type="entry name" value="HAMP"/>
    <property type="match status" value="1"/>
</dbReference>
<dbReference type="Gene3D" id="1.10.8.500">
    <property type="entry name" value="HAMP domain in histidine kinase"/>
    <property type="match status" value="1"/>
</dbReference>
<evidence type="ECO:0000256" key="6">
    <source>
        <dbReference type="SAM" id="Phobius"/>
    </source>
</evidence>
<evidence type="ECO:0000256" key="3">
    <source>
        <dbReference type="ARBA" id="ARBA00022692"/>
    </source>
</evidence>
<keyword evidence="3 6" id="KW-0812">Transmembrane</keyword>
<dbReference type="SMART" id="SM00304">
    <property type="entry name" value="HAMP"/>
    <property type="match status" value="1"/>
</dbReference>
<dbReference type="InterPro" id="IPR043128">
    <property type="entry name" value="Rev_trsase/Diguanyl_cyclase"/>
</dbReference>
<keyword evidence="4 6" id="KW-1133">Transmembrane helix</keyword>
<gene>
    <name evidence="10" type="ORF">J2045_004565</name>
</gene>
<evidence type="ECO:0000259" key="8">
    <source>
        <dbReference type="PROSITE" id="PS50885"/>
    </source>
</evidence>
<protein>
    <submittedName>
        <fullName evidence="10">Diguanylate cyclase (GGDEF)-like protein</fullName>
    </submittedName>
</protein>
<evidence type="ECO:0000313" key="11">
    <source>
        <dbReference type="Proteomes" id="UP001238496"/>
    </source>
</evidence>
<dbReference type="InterPro" id="IPR035919">
    <property type="entry name" value="EAL_sf"/>
</dbReference>
<dbReference type="SUPFAM" id="SSF141868">
    <property type="entry name" value="EAL domain-like"/>
    <property type="match status" value="1"/>
</dbReference>
<dbReference type="PROSITE" id="PS50887">
    <property type="entry name" value="GGDEF"/>
    <property type="match status" value="1"/>
</dbReference>
<dbReference type="SUPFAM" id="SSF55073">
    <property type="entry name" value="Nucleotide cyclase"/>
    <property type="match status" value="1"/>
</dbReference>
<evidence type="ECO:0000259" key="9">
    <source>
        <dbReference type="PROSITE" id="PS50887"/>
    </source>
</evidence>
<dbReference type="Gene3D" id="3.30.70.270">
    <property type="match status" value="1"/>
</dbReference>
<dbReference type="Gene3D" id="3.20.20.450">
    <property type="entry name" value="EAL domain"/>
    <property type="match status" value="1"/>
</dbReference>
<accession>A0ABU0GDS8</accession>
<comment type="caution">
    <text evidence="10">The sequence shown here is derived from an EMBL/GenBank/DDBJ whole genome shotgun (WGS) entry which is preliminary data.</text>
</comment>
<dbReference type="InterPro" id="IPR052155">
    <property type="entry name" value="Biofilm_reg_signaling"/>
</dbReference>
<reference evidence="10 11" key="1">
    <citation type="submission" date="2023-07" db="EMBL/GenBank/DDBJ databases">
        <title>Genomic Encyclopedia of Type Strains, Phase IV (KMG-IV): sequencing the most valuable type-strain genomes for metagenomic binning, comparative biology and taxonomic classification.</title>
        <authorList>
            <person name="Goeker M."/>
        </authorList>
    </citation>
    <scope>NUCLEOTIDE SEQUENCE [LARGE SCALE GENOMIC DNA]</scope>
    <source>
        <strain evidence="10 11">DSM 1111</strain>
    </source>
</reference>
<dbReference type="EMBL" id="JAUSUW010000022">
    <property type="protein sequence ID" value="MDQ0423513.1"/>
    <property type="molecule type" value="Genomic_DNA"/>
</dbReference>
<dbReference type="RefSeq" id="WP_307377520.1">
    <property type="nucleotide sequence ID" value="NZ_JAUSUW010000022.1"/>
</dbReference>
<name>A0ABU0GDS8_9HYPH</name>
<evidence type="ECO:0000256" key="4">
    <source>
        <dbReference type="ARBA" id="ARBA00022989"/>
    </source>
</evidence>
<dbReference type="PANTHER" id="PTHR44757:SF2">
    <property type="entry name" value="BIOFILM ARCHITECTURE MAINTENANCE PROTEIN MBAA"/>
    <property type="match status" value="1"/>
</dbReference>
<organism evidence="10 11">
    <name type="scientific">Peteryoungia aggregata LMG 23059</name>
    <dbReference type="NCBI Taxonomy" id="1368425"/>
    <lineage>
        <taxon>Bacteria</taxon>
        <taxon>Pseudomonadati</taxon>
        <taxon>Pseudomonadota</taxon>
        <taxon>Alphaproteobacteria</taxon>
        <taxon>Hyphomicrobiales</taxon>
        <taxon>Rhizobiaceae</taxon>
        <taxon>Peteryoungia</taxon>
    </lineage>
</organism>
<feature type="domain" description="GGDEF" evidence="9">
    <location>
        <begin position="299"/>
        <end position="432"/>
    </location>
</feature>
<dbReference type="InterPro" id="IPR000160">
    <property type="entry name" value="GGDEF_dom"/>
</dbReference>
<feature type="domain" description="HAMP" evidence="8">
    <location>
        <begin position="207"/>
        <end position="260"/>
    </location>
</feature>
<keyword evidence="2" id="KW-1003">Cell membrane</keyword>
<feature type="domain" description="EAL" evidence="7">
    <location>
        <begin position="441"/>
        <end position="695"/>
    </location>
</feature>
<evidence type="ECO:0000256" key="5">
    <source>
        <dbReference type="ARBA" id="ARBA00023136"/>
    </source>
</evidence>
<dbReference type="NCBIfam" id="TIGR00254">
    <property type="entry name" value="GGDEF"/>
    <property type="match status" value="1"/>
</dbReference>
<dbReference type="CDD" id="cd01948">
    <property type="entry name" value="EAL"/>
    <property type="match status" value="1"/>
</dbReference>
<dbReference type="Pfam" id="PF00990">
    <property type="entry name" value="GGDEF"/>
    <property type="match status" value="1"/>
</dbReference>
<dbReference type="InterPro" id="IPR003660">
    <property type="entry name" value="HAMP_dom"/>
</dbReference>
<evidence type="ECO:0000313" key="10">
    <source>
        <dbReference type="EMBL" id="MDQ0423513.1"/>
    </source>
</evidence>
<dbReference type="SUPFAM" id="SSF158472">
    <property type="entry name" value="HAMP domain-like"/>
    <property type="match status" value="1"/>
</dbReference>
<dbReference type="PROSITE" id="PS50885">
    <property type="entry name" value="HAMP"/>
    <property type="match status" value="1"/>
</dbReference>
<dbReference type="PANTHER" id="PTHR44757">
    <property type="entry name" value="DIGUANYLATE CYCLASE DGCP"/>
    <property type="match status" value="1"/>
</dbReference>
<dbReference type="InterPro" id="IPR033480">
    <property type="entry name" value="sCache_2"/>
</dbReference>
<proteinExistence type="predicted"/>
<keyword evidence="11" id="KW-1185">Reference proteome</keyword>
<feature type="transmembrane region" description="Helical" evidence="6">
    <location>
        <begin position="12"/>
        <end position="34"/>
    </location>
</feature>
<dbReference type="SMART" id="SM00052">
    <property type="entry name" value="EAL"/>
    <property type="match status" value="1"/>
</dbReference>
<evidence type="ECO:0000256" key="2">
    <source>
        <dbReference type="ARBA" id="ARBA00022475"/>
    </source>
</evidence>
<dbReference type="Gene3D" id="3.30.450.20">
    <property type="entry name" value="PAS domain"/>
    <property type="match status" value="1"/>
</dbReference>
<dbReference type="Pfam" id="PF00563">
    <property type="entry name" value="EAL"/>
    <property type="match status" value="1"/>
</dbReference>
<dbReference type="PROSITE" id="PS50883">
    <property type="entry name" value="EAL"/>
    <property type="match status" value="1"/>
</dbReference>
<evidence type="ECO:0000259" key="7">
    <source>
        <dbReference type="PROSITE" id="PS50883"/>
    </source>
</evidence>
<comment type="subcellular location">
    <subcellularLocation>
        <location evidence="1">Cell membrane</location>
        <topology evidence="1">Multi-pass membrane protein</topology>
    </subcellularLocation>
</comment>
<dbReference type="SMART" id="SM00267">
    <property type="entry name" value="GGDEF"/>
    <property type="match status" value="1"/>
</dbReference>
<sequence>MPMKGLSLRSKLMLPVLIVGAFAMVMAVFTLMSLRDALIKNSIDKVHAMVDAAKNIAVVNHALVLDGKLTLAEAQERTRDAIRAMEFDGGSRVFAFDEQGIRIVSDTEENEGTSAWKSPHTQSMIQQALAGGGITYYRGARTLNGVVTTQNPKAAWSEHFAPWGWVIASAAYTEDVQTAFLKRLATVTVAFLIAASVVTFAVRRIIRDLREPIDRLTQKMMRLADGDPNFEVTDQDRRDSIGDMARAMKVLTHYERERHELQIELRQLAFTDRLTGLQNRTALNDQLPRAVEEAMSKNNQCSLLIVDVDRFKTINEILGHNAGDAVLLDIASRLERAVGTQGSVGRLAADEFYIIVPDVEAAGGLPQLIEIIQSHIAVPISVGGETISVTASIGMASLPKDTTCAKDLLRFADTALHVAKEAGGNLARDYAPEMSEDIAARFRTEAMINDALQKDEFVAYYQAKVDLSSGEIIGAEALCRWRNGDNGFIAPSTFIPIAEETGQIVHIGEVILRSACTFAVECNQRSGKQFVVAVNISARQLMYGNFLATLLQSLQETSCRPEWISLEITESLLLTDSGMVIDTLNSISALGIEIAIDDFGTGYSALSYLCRFPISCLKIDQSFVRNMLEDPQQEVLIRTIIKMAQGLGMKTVAEGVETKAIARRLRQMGCELGQGYLWHKPSDADALLHRLPSESAKVFASSRVSA</sequence>
<dbReference type="InterPro" id="IPR001633">
    <property type="entry name" value="EAL_dom"/>
</dbReference>
<dbReference type="InterPro" id="IPR029787">
    <property type="entry name" value="Nucleotide_cyclase"/>
</dbReference>
<dbReference type="SMART" id="SM01049">
    <property type="entry name" value="Cache_2"/>
    <property type="match status" value="1"/>
</dbReference>
<dbReference type="Pfam" id="PF17200">
    <property type="entry name" value="sCache_2"/>
    <property type="match status" value="1"/>
</dbReference>
<evidence type="ECO:0000256" key="1">
    <source>
        <dbReference type="ARBA" id="ARBA00004651"/>
    </source>
</evidence>
<dbReference type="Proteomes" id="UP001238496">
    <property type="component" value="Unassembled WGS sequence"/>
</dbReference>
<dbReference type="CDD" id="cd06225">
    <property type="entry name" value="HAMP"/>
    <property type="match status" value="1"/>
</dbReference>
<dbReference type="CDD" id="cd01949">
    <property type="entry name" value="GGDEF"/>
    <property type="match status" value="1"/>
</dbReference>
<keyword evidence="5 6" id="KW-0472">Membrane</keyword>